<dbReference type="Proteomes" id="UP000069940">
    <property type="component" value="Unassembled WGS sequence"/>
</dbReference>
<sequence>MDKLDLTKGQVILLELDDECVIGEVLHFGGKKSFVRLKNVRDFQSNVPIAGNQDYYSSEIHSIKIIQDCQPEESDGPQGSTPAKSTASDCITRINLEDIQEIYDRIDNHIFVFQTDMKYHDAIKYLRTQKLLAIGMEGVEGGRHSPSPSLLSVATPERIYVFDVMWMNVPKDLRAILGDPKVRRVAHNARLVEDVLKHRYQAPLGKCFDTLVAHISTTNDYDDQHELSIQECLAKYLNLPSNFFDPNIKYNSRPLNETQRKAAAKNVAFLLTLQDYLVHEIMLEPFYRSCRQYGSSLAGDKEHLASVMKLSKGRNEDLHDIERFQLNIKGEGDGQGEDEQGDIVNG</sequence>
<dbReference type="InterPro" id="IPR002562">
    <property type="entry name" value="3'-5'_exonuclease_dom"/>
</dbReference>
<dbReference type="Gene3D" id="3.30.420.10">
    <property type="entry name" value="Ribonuclease H-like superfamily/Ribonuclease H"/>
    <property type="match status" value="1"/>
</dbReference>
<accession>A0ABM2A742</accession>
<dbReference type="Pfam" id="PF01612">
    <property type="entry name" value="DNA_pol_A_exo1"/>
    <property type="match status" value="1"/>
</dbReference>
<evidence type="ECO:0000259" key="1">
    <source>
        <dbReference type="Pfam" id="PF01612"/>
    </source>
</evidence>
<reference evidence="3" key="1">
    <citation type="journal article" date="2015" name="Proc. Natl. Acad. Sci. U.S.A.">
        <title>Genome sequence of the Asian Tiger mosquito, Aedes albopictus, reveals insights into its biology, genetics, and evolution.</title>
        <authorList>
            <person name="Chen X.G."/>
            <person name="Jiang X."/>
            <person name="Gu J."/>
            <person name="Xu M."/>
            <person name="Wu Y."/>
            <person name="Deng Y."/>
            <person name="Zhang C."/>
            <person name="Bonizzoni M."/>
            <person name="Dermauw W."/>
            <person name="Vontas J."/>
            <person name="Armbruster P."/>
            <person name="Huang X."/>
            <person name="Yang Y."/>
            <person name="Zhang H."/>
            <person name="He W."/>
            <person name="Peng H."/>
            <person name="Liu Y."/>
            <person name="Wu K."/>
            <person name="Chen J."/>
            <person name="Lirakis M."/>
            <person name="Topalis P."/>
            <person name="Van Leeuwen T."/>
            <person name="Hall A.B."/>
            <person name="Jiang X."/>
            <person name="Thorpe C."/>
            <person name="Mueller R.L."/>
            <person name="Sun C."/>
            <person name="Waterhouse R.M."/>
            <person name="Yan G."/>
            <person name="Tu Z.J."/>
            <person name="Fang X."/>
            <person name="James A.A."/>
        </authorList>
    </citation>
    <scope>NUCLEOTIDE SEQUENCE [LARGE SCALE GENOMIC DNA]</scope>
    <source>
        <strain evidence="3">Foshan</strain>
    </source>
</reference>
<feature type="domain" description="3'-5' exonuclease" evidence="1">
    <location>
        <begin position="113"/>
        <end position="281"/>
    </location>
</feature>
<dbReference type="RefSeq" id="XP_062699114.1">
    <property type="nucleotide sequence ID" value="XM_062843130.1"/>
</dbReference>
<dbReference type="EnsemblMetazoa" id="AALFPA23_025102.R37420">
    <property type="protein sequence ID" value="AALFPA23_025102.P37420"/>
    <property type="gene ID" value="AALFPA23_025102"/>
</dbReference>
<dbReference type="InterPro" id="IPR012337">
    <property type="entry name" value="RNaseH-like_sf"/>
</dbReference>
<evidence type="ECO:0000313" key="2">
    <source>
        <dbReference type="EnsemblMetazoa" id="AALFPA23_025102.P37420"/>
    </source>
</evidence>
<reference evidence="2" key="2">
    <citation type="submission" date="2025-05" db="UniProtKB">
        <authorList>
            <consortium name="EnsemblMetazoa"/>
        </authorList>
    </citation>
    <scope>IDENTIFICATION</scope>
    <source>
        <strain evidence="2">Foshan</strain>
    </source>
</reference>
<dbReference type="PANTHER" id="PTHR46628">
    <property type="entry name" value="PIRNA BIOGENESIS PROTEIN EXD1"/>
    <property type="match status" value="1"/>
</dbReference>
<protein>
    <recommendedName>
        <fullName evidence="1">3'-5' exonuclease domain-containing protein</fullName>
    </recommendedName>
</protein>
<proteinExistence type="predicted"/>
<dbReference type="PANTHER" id="PTHR46628:SF1">
    <property type="entry name" value="PIRNA BIOGENESIS PROTEIN EXD1"/>
    <property type="match status" value="1"/>
</dbReference>
<evidence type="ECO:0000313" key="3">
    <source>
        <dbReference type="Proteomes" id="UP000069940"/>
    </source>
</evidence>
<dbReference type="InterPro" id="IPR036397">
    <property type="entry name" value="RNaseH_sf"/>
</dbReference>
<dbReference type="GeneID" id="109412044"/>
<name>A0ABM2A742_AEDAL</name>
<dbReference type="SUPFAM" id="SSF53098">
    <property type="entry name" value="Ribonuclease H-like"/>
    <property type="match status" value="1"/>
</dbReference>
<dbReference type="InterPro" id="IPR052144">
    <property type="entry name" value="piRNA_biogenesis_EXD1"/>
</dbReference>
<keyword evidence="3" id="KW-1185">Reference proteome</keyword>
<organism evidence="2 3">
    <name type="scientific">Aedes albopictus</name>
    <name type="common">Asian tiger mosquito</name>
    <name type="synonym">Stegomyia albopicta</name>
    <dbReference type="NCBI Taxonomy" id="7160"/>
    <lineage>
        <taxon>Eukaryota</taxon>
        <taxon>Metazoa</taxon>
        <taxon>Ecdysozoa</taxon>
        <taxon>Arthropoda</taxon>
        <taxon>Hexapoda</taxon>
        <taxon>Insecta</taxon>
        <taxon>Pterygota</taxon>
        <taxon>Neoptera</taxon>
        <taxon>Endopterygota</taxon>
        <taxon>Diptera</taxon>
        <taxon>Nematocera</taxon>
        <taxon>Culicoidea</taxon>
        <taxon>Culicidae</taxon>
        <taxon>Culicinae</taxon>
        <taxon>Aedini</taxon>
        <taxon>Aedes</taxon>
        <taxon>Stegomyia</taxon>
    </lineage>
</organism>